<dbReference type="Proteomes" id="UP000358545">
    <property type="component" value="Unassembled WGS sequence"/>
</dbReference>
<protein>
    <submittedName>
        <fullName evidence="2">DUF2481 domain-containing protein</fullName>
    </submittedName>
</protein>
<dbReference type="Proteomes" id="UP000355989">
    <property type="component" value="Unassembled WGS sequence"/>
</dbReference>
<proteinExistence type="predicted"/>
<dbReference type="EMBL" id="AANCZP010000002">
    <property type="protein sequence ID" value="EDN8269685.1"/>
    <property type="molecule type" value="Genomic_DNA"/>
</dbReference>
<dbReference type="RefSeq" id="WP_003722549.1">
    <property type="nucleotide sequence ID" value="NC_021826.1"/>
</dbReference>
<dbReference type="Proteomes" id="UP000467247">
    <property type="component" value="Unassembled WGS sequence"/>
</dbReference>
<evidence type="ECO:0000313" key="6">
    <source>
        <dbReference type="Proteomes" id="UP000467247"/>
    </source>
</evidence>
<name>A0A3T1LWE6_LISMN</name>
<dbReference type="EMBL" id="AABAGT010000033">
    <property type="protein sequence ID" value="EAG0868638.1"/>
    <property type="molecule type" value="Genomic_DNA"/>
</dbReference>
<dbReference type="EMBL" id="AAAQOE010000002">
    <property type="protein sequence ID" value="EAE1096143.1"/>
    <property type="molecule type" value="Genomic_DNA"/>
</dbReference>
<evidence type="ECO:0000313" key="3">
    <source>
        <dbReference type="EMBL" id="EDN8269685.1"/>
    </source>
</evidence>
<evidence type="ECO:0000313" key="2">
    <source>
        <dbReference type="EMBL" id="EAG0868638.1"/>
    </source>
</evidence>
<dbReference type="Pfam" id="PF10654">
    <property type="entry name" value="DUF2481"/>
    <property type="match status" value="1"/>
</dbReference>
<reference evidence="2 5" key="2">
    <citation type="submission" date="2018-06" db="EMBL/GenBank/DDBJ databases">
        <authorList>
            <consortium name="PulseNet: The National Subtyping Network for Foodborne Disease Surveillance"/>
            <person name="Tarr C.L."/>
            <person name="Trees E."/>
            <person name="Katz L.S."/>
            <person name="Carleton-Romer H.A."/>
            <person name="Stroika S."/>
            <person name="Kucerova Z."/>
            <person name="Roache K.F."/>
            <person name="Sabol A.L."/>
            <person name="Besser J."/>
            <person name="Gerner-Smidt P."/>
        </authorList>
    </citation>
    <scope>NUCLEOTIDE SEQUENCE [LARGE SCALE GENOMIC DNA]</scope>
    <source>
        <strain evidence="2 5">PNUSAL002180</strain>
    </source>
</reference>
<organism evidence="2 5">
    <name type="scientific">Listeria monocytogenes</name>
    <dbReference type="NCBI Taxonomy" id="1639"/>
    <lineage>
        <taxon>Bacteria</taxon>
        <taxon>Bacillati</taxon>
        <taxon>Bacillota</taxon>
        <taxon>Bacilli</taxon>
        <taxon>Bacillales</taxon>
        <taxon>Listeriaceae</taxon>
        <taxon>Listeria</taxon>
    </lineage>
</organism>
<sequence length="137" mass="16607">MEVLEMTEKVLEITENKERQREIISYLINENLPFADRKVLQKELNDLMNTNTEEKMRTWMKKEARAIVGNRNWENMNIIEFVKLRHAGLTQSEIADFFNVSKSKMDNFVAIRENRSYYRKNFVYDLHRIARENWTDK</sequence>
<gene>
    <name evidence="2" type="ORF">A8L61_15305</name>
    <name evidence="1" type="ORF">APD94_09250</name>
    <name evidence="3" type="ORF">GT011_10020</name>
</gene>
<dbReference type="InterPro" id="IPR018916">
    <property type="entry name" value="DUF2481"/>
</dbReference>
<reference evidence="1 4" key="1">
    <citation type="submission" date="2018-06" db="EMBL/GenBank/DDBJ databases">
        <authorList>
            <consortium name="GenomeTrakr: Next Generation Sequencing Network for Food Pathogen Tracability"/>
        </authorList>
    </citation>
    <scope>NUCLEOTIDE SEQUENCE [LARGE SCALE GENOMIC DNA]</scope>
    <source>
        <strain evidence="3 6">FDA00015028</strain>
        <strain evidence="1 4">FLAG-78586</strain>
    </source>
</reference>
<evidence type="ECO:0000313" key="4">
    <source>
        <dbReference type="Proteomes" id="UP000355989"/>
    </source>
</evidence>
<evidence type="ECO:0000313" key="1">
    <source>
        <dbReference type="EMBL" id="EAE1096143.1"/>
    </source>
</evidence>
<evidence type="ECO:0000313" key="5">
    <source>
        <dbReference type="Proteomes" id="UP000358545"/>
    </source>
</evidence>
<dbReference type="AlphaFoldDB" id="A0A3T1LWE6"/>
<accession>A0A3T1LWE6</accession>
<comment type="caution">
    <text evidence="2">The sequence shown here is derived from an EMBL/GenBank/DDBJ whole genome shotgun (WGS) entry which is preliminary data.</text>
</comment>